<accession>A0ACC3BYR9</accession>
<dbReference type="Proteomes" id="UP000798662">
    <property type="component" value="Chromosome 2"/>
</dbReference>
<evidence type="ECO:0000313" key="1">
    <source>
        <dbReference type="EMBL" id="KAK1863209.1"/>
    </source>
</evidence>
<proteinExistence type="predicted"/>
<reference evidence="1" key="1">
    <citation type="submission" date="2019-11" db="EMBL/GenBank/DDBJ databases">
        <title>Nori genome reveals adaptations in red seaweeds to the harsh intertidal environment.</title>
        <authorList>
            <person name="Wang D."/>
            <person name="Mao Y."/>
        </authorList>
    </citation>
    <scope>NUCLEOTIDE SEQUENCE</scope>
    <source>
        <tissue evidence="1">Gametophyte</tissue>
    </source>
</reference>
<keyword evidence="2" id="KW-1185">Reference proteome</keyword>
<name>A0ACC3BYR9_PYRYE</name>
<evidence type="ECO:0000313" key="2">
    <source>
        <dbReference type="Proteomes" id="UP000798662"/>
    </source>
</evidence>
<organism evidence="1 2">
    <name type="scientific">Pyropia yezoensis</name>
    <name type="common">Susabi-nori</name>
    <name type="synonym">Porphyra yezoensis</name>
    <dbReference type="NCBI Taxonomy" id="2788"/>
    <lineage>
        <taxon>Eukaryota</taxon>
        <taxon>Rhodophyta</taxon>
        <taxon>Bangiophyceae</taxon>
        <taxon>Bangiales</taxon>
        <taxon>Bangiaceae</taxon>
        <taxon>Pyropia</taxon>
    </lineage>
</organism>
<protein>
    <submittedName>
        <fullName evidence="1">Uncharacterized protein</fullName>
    </submittedName>
</protein>
<dbReference type="EMBL" id="CM020619">
    <property type="protein sequence ID" value="KAK1863209.1"/>
    <property type="molecule type" value="Genomic_DNA"/>
</dbReference>
<gene>
    <name evidence="1" type="ORF">I4F81_005770</name>
</gene>
<sequence>MGSRDGSHSTTQAEVIADLQSGGASSPGPPSSSSSDGNDAGSSPFGGLSNTKIGKPGDYLKDFEIPARAVKPDGLPVPFDPTDVTFLSAFHDNVRDRMEATSLYQVCYWLQEAINEATDSYYAHGTYTAVDLESCFGSLVVYLKRLHRIAVKRYDYLETKQSDQLLAREYEHADIPAINQHRGFGMRQFRAQRDGYRIKNAAKVVARQPGGDLTHALAPSADFRAVATDRGNPPPRSPTAQADPGPTGPPSEKVRRCLAQPWYWRAAEACTEHLHLEENASRSIHGNQTSPAQAPSWGVDIFRFGGSRAAHPQPYAGSASFPDYTTVAGYVGWLHAKGTVAHGSLSGYLAPLDTLHELAGYEPPTRNPIFQRLRKGYQRLEAASVGSMPSVIGPLPAVVMDRALTLAIASPTAAQRRTCAGLLTAYLMFNRPGAAAAMRAVDCVFGPEGLHVQQAFHKSELRTGSRVAFTIPVHPLGYQNDPVLCFLRSYRADFLAAGGRLFSPLFAPPGATLGPRVTSRWLQQVLTWLQVAPPVGIKWRGKSIRSGAASAANSIGVPLPVVAAYMEHKETATTARHYVDARTLPTAAAWAFFGRYISDWNGIPGPVRRGGYA</sequence>
<comment type="caution">
    <text evidence="1">The sequence shown here is derived from an EMBL/GenBank/DDBJ whole genome shotgun (WGS) entry which is preliminary data.</text>
</comment>